<comment type="caution">
    <text evidence="3">The sequence shown here is derived from an EMBL/GenBank/DDBJ whole genome shotgun (WGS) entry which is preliminary data.</text>
</comment>
<dbReference type="InterPro" id="IPR004045">
    <property type="entry name" value="Glutathione_S-Trfase_N"/>
</dbReference>
<feature type="domain" description="GST N-terminal" evidence="1">
    <location>
        <begin position="1"/>
        <end position="81"/>
    </location>
</feature>
<dbReference type="InterPro" id="IPR034345">
    <property type="entry name" value="Gtt2-like_N"/>
</dbReference>
<evidence type="ECO:0000313" key="3">
    <source>
        <dbReference type="EMBL" id="PTW57562.1"/>
    </source>
</evidence>
<evidence type="ECO:0000313" key="4">
    <source>
        <dbReference type="Proteomes" id="UP000244081"/>
    </source>
</evidence>
<dbReference type="InterPro" id="IPR004046">
    <property type="entry name" value="GST_C"/>
</dbReference>
<dbReference type="AlphaFoldDB" id="A0A2T5V1E2"/>
<dbReference type="OrthoDB" id="5293590at2"/>
<dbReference type="Gene3D" id="1.20.1050.10">
    <property type="match status" value="1"/>
</dbReference>
<dbReference type="InterPro" id="IPR036249">
    <property type="entry name" value="Thioredoxin-like_sf"/>
</dbReference>
<dbReference type="SFLD" id="SFLDG00358">
    <property type="entry name" value="Main_(cytGST)"/>
    <property type="match status" value="1"/>
</dbReference>
<sequence length="203" mass="23147">MKLYDSGRAPNPRRVRVFLAEKGIDLALEQVDIGKLEQKSDAFTAINPYQRVPVLELDDGTLISETVAICRYIEETHPEPPLMGINAIDKAMVEMWQRRMELTLLLPVAFVFRHLHPAMKEMEVPQVAEWGEANRPRAIEQMRFLDAELANRAYIAGERFTIADITAMIALDFCKPSRIEIPDDLPNLSRWYEAVKARPSAQA</sequence>
<dbReference type="SUPFAM" id="SSF52833">
    <property type="entry name" value="Thioredoxin-like"/>
    <property type="match status" value="1"/>
</dbReference>
<evidence type="ECO:0000259" key="1">
    <source>
        <dbReference type="PROSITE" id="PS50404"/>
    </source>
</evidence>
<proteinExistence type="predicted"/>
<dbReference type="PROSITE" id="PS50404">
    <property type="entry name" value="GST_NTER"/>
    <property type="match status" value="1"/>
</dbReference>
<protein>
    <submittedName>
        <fullName evidence="3">Glutathione S-transferase</fullName>
    </submittedName>
</protein>
<dbReference type="PANTHER" id="PTHR44051">
    <property type="entry name" value="GLUTATHIONE S-TRANSFERASE-RELATED"/>
    <property type="match status" value="1"/>
</dbReference>
<dbReference type="InterPro" id="IPR010987">
    <property type="entry name" value="Glutathione-S-Trfase_C-like"/>
</dbReference>
<dbReference type="InterPro" id="IPR040079">
    <property type="entry name" value="Glutathione_S-Trfase"/>
</dbReference>
<feature type="domain" description="GST C-terminal" evidence="2">
    <location>
        <begin position="86"/>
        <end position="203"/>
    </location>
</feature>
<accession>A0A2T5V1E2</accession>
<dbReference type="InterPro" id="IPR036282">
    <property type="entry name" value="Glutathione-S-Trfase_C_sf"/>
</dbReference>
<keyword evidence="4" id="KW-1185">Reference proteome</keyword>
<keyword evidence="3" id="KW-0808">Transferase</keyword>
<reference evidence="3 4" key="1">
    <citation type="submission" date="2018-04" db="EMBL/GenBank/DDBJ databases">
        <title>Genomic Encyclopedia of Archaeal and Bacterial Type Strains, Phase II (KMG-II): from individual species to whole genera.</title>
        <authorList>
            <person name="Goeker M."/>
        </authorList>
    </citation>
    <scope>NUCLEOTIDE SEQUENCE [LARGE SCALE GENOMIC DNA]</scope>
    <source>
        <strain evidence="3 4">DSM 23382</strain>
    </source>
</reference>
<organism evidence="3 4">
    <name type="scientific">Breoghania corrubedonensis</name>
    <dbReference type="NCBI Taxonomy" id="665038"/>
    <lineage>
        <taxon>Bacteria</taxon>
        <taxon>Pseudomonadati</taxon>
        <taxon>Pseudomonadota</taxon>
        <taxon>Alphaproteobacteria</taxon>
        <taxon>Hyphomicrobiales</taxon>
        <taxon>Stappiaceae</taxon>
        <taxon>Breoghania</taxon>
    </lineage>
</organism>
<dbReference type="Pfam" id="PF13409">
    <property type="entry name" value="GST_N_2"/>
    <property type="match status" value="1"/>
</dbReference>
<dbReference type="Pfam" id="PF00043">
    <property type="entry name" value="GST_C"/>
    <property type="match status" value="1"/>
</dbReference>
<gene>
    <name evidence="3" type="ORF">C8N35_11041</name>
</gene>
<dbReference type="Proteomes" id="UP000244081">
    <property type="component" value="Unassembled WGS sequence"/>
</dbReference>
<dbReference type="PANTHER" id="PTHR44051:SF8">
    <property type="entry name" value="GLUTATHIONE S-TRANSFERASE GSTA"/>
    <property type="match status" value="1"/>
</dbReference>
<dbReference type="SFLD" id="SFLDS00019">
    <property type="entry name" value="Glutathione_Transferase_(cytos"/>
    <property type="match status" value="1"/>
</dbReference>
<dbReference type="EMBL" id="QAYG01000010">
    <property type="protein sequence ID" value="PTW57562.1"/>
    <property type="molecule type" value="Genomic_DNA"/>
</dbReference>
<name>A0A2T5V1E2_9HYPH</name>
<dbReference type="CDD" id="cd03051">
    <property type="entry name" value="GST_N_GTT2_like"/>
    <property type="match status" value="1"/>
</dbReference>
<dbReference type="Gene3D" id="3.40.30.10">
    <property type="entry name" value="Glutaredoxin"/>
    <property type="match status" value="1"/>
</dbReference>
<dbReference type="SUPFAM" id="SSF47616">
    <property type="entry name" value="GST C-terminal domain-like"/>
    <property type="match status" value="1"/>
</dbReference>
<dbReference type="PROSITE" id="PS50405">
    <property type="entry name" value="GST_CTER"/>
    <property type="match status" value="1"/>
</dbReference>
<evidence type="ECO:0000259" key="2">
    <source>
        <dbReference type="PROSITE" id="PS50405"/>
    </source>
</evidence>
<dbReference type="CDD" id="cd03182">
    <property type="entry name" value="GST_C_GTT2_like"/>
    <property type="match status" value="1"/>
</dbReference>
<dbReference type="RefSeq" id="WP_107991445.1">
    <property type="nucleotide sequence ID" value="NZ_QAYG01000010.1"/>
</dbReference>
<dbReference type="InterPro" id="IPR034346">
    <property type="entry name" value="Gtt2-like_C"/>
</dbReference>
<dbReference type="GO" id="GO:0016740">
    <property type="term" value="F:transferase activity"/>
    <property type="evidence" value="ECO:0007669"/>
    <property type="project" value="UniProtKB-KW"/>
</dbReference>